<dbReference type="InterPro" id="IPR003594">
    <property type="entry name" value="HATPase_dom"/>
</dbReference>
<evidence type="ECO:0000256" key="6">
    <source>
        <dbReference type="SAM" id="MobiDB-lite"/>
    </source>
</evidence>
<dbReference type="GO" id="GO:0000155">
    <property type="term" value="F:phosphorelay sensor kinase activity"/>
    <property type="evidence" value="ECO:0007669"/>
    <property type="project" value="InterPro"/>
</dbReference>
<dbReference type="InterPro" id="IPR035965">
    <property type="entry name" value="PAS-like_dom_sf"/>
</dbReference>
<protein>
    <recommendedName>
        <fullName evidence="2">histidine kinase</fullName>
        <ecNumber evidence="2">2.7.13.3</ecNumber>
    </recommendedName>
</protein>
<accession>A0A369TBR4</accession>
<dbReference type="GO" id="GO:0006355">
    <property type="term" value="P:regulation of DNA-templated transcription"/>
    <property type="evidence" value="ECO:0007669"/>
    <property type="project" value="InterPro"/>
</dbReference>
<dbReference type="InterPro" id="IPR005467">
    <property type="entry name" value="His_kinase_dom"/>
</dbReference>
<feature type="domain" description="PAS" evidence="8">
    <location>
        <begin position="72"/>
        <end position="117"/>
    </location>
</feature>
<evidence type="ECO:0000256" key="2">
    <source>
        <dbReference type="ARBA" id="ARBA00012438"/>
    </source>
</evidence>
<evidence type="ECO:0000259" key="7">
    <source>
        <dbReference type="PROSITE" id="PS50109"/>
    </source>
</evidence>
<gene>
    <name evidence="9" type="ORF">DRB17_06035</name>
</gene>
<keyword evidence="10" id="KW-1185">Reference proteome</keyword>
<dbReference type="InterPro" id="IPR036097">
    <property type="entry name" value="HisK_dim/P_sf"/>
</dbReference>
<reference evidence="9 10" key="1">
    <citation type="submission" date="2018-07" db="EMBL/GenBank/DDBJ databases">
        <title>Venubactetium sediminum gen. nov., sp. nov., isolated from a marine solar saltern.</title>
        <authorList>
            <person name="Wang S."/>
        </authorList>
    </citation>
    <scope>NUCLEOTIDE SEQUENCE [LARGE SCALE GENOMIC DNA]</scope>
    <source>
        <strain evidence="9 10">WD2A32</strain>
    </source>
</reference>
<dbReference type="SUPFAM" id="SSF55874">
    <property type="entry name" value="ATPase domain of HSP90 chaperone/DNA topoisomerase II/histidine kinase"/>
    <property type="match status" value="1"/>
</dbReference>
<dbReference type="Pfam" id="PF02518">
    <property type="entry name" value="HATPase_c"/>
    <property type="match status" value="1"/>
</dbReference>
<keyword evidence="5" id="KW-0418">Kinase</keyword>
<dbReference type="PRINTS" id="PR00344">
    <property type="entry name" value="BCTRLSENSOR"/>
</dbReference>
<evidence type="ECO:0000313" key="10">
    <source>
        <dbReference type="Proteomes" id="UP000253941"/>
    </source>
</evidence>
<dbReference type="EMBL" id="QPMH01000004">
    <property type="protein sequence ID" value="RDD62718.1"/>
    <property type="molecule type" value="Genomic_DNA"/>
</dbReference>
<dbReference type="SMART" id="SM00388">
    <property type="entry name" value="HisKA"/>
    <property type="match status" value="1"/>
</dbReference>
<sequence length="479" mass="52255">MPNLSYVRPEARPLWLYRAKRSVSVEWPRTGGRSRQLGARQSPQLRHCRVEIVAMIPAGKTDHDEAAFASGREGRYEDLLRATADFVWDTDDELRLTHVSTPIARHLGLPPQYFIGRPLTELGRFEDSQGDDSGAGLRARRAFRGARFVMRDAMGRDVAFHLNGVPFYNPDTGAYAGYRGTAVRDAQREVGGGEDSPKPSDDVTRELLQTLEEVLLRHNDLRWRLQRSHDADQTSQERLARLLHELRTPLNAVAGYAQLARQHVEATGGDETLRSYLGNVAEAAQHMIRLISGIEDDNGSKAPQSPAGSATKATAASPVRHVADLAQVVRDAKAMTELSARRAGVRFVAMEPHDSVTVYGERKALTQILVNLLGNAVKFTPSGGEVGVSMDGSGGDTVRLAVTDTGPGIPAEEQERIFESQYRMPCHNGNDGPKGDGLGLTIARKLARESGGDLTVYSTPGEGTVFYLDLKVAEASNVA</sequence>
<dbReference type="InterPro" id="IPR036890">
    <property type="entry name" value="HATPase_C_sf"/>
</dbReference>
<name>A0A369TBR4_9PROT</name>
<dbReference type="AlphaFoldDB" id="A0A369TBR4"/>
<comment type="caution">
    <text evidence="9">The sequence shown here is derived from an EMBL/GenBank/DDBJ whole genome shotgun (WGS) entry which is preliminary data.</text>
</comment>
<evidence type="ECO:0000259" key="8">
    <source>
        <dbReference type="PROSITE" id="PS50112"/>
    </source>
</evidence>
<dbReference type="SMART" id="SM00091">
    <property type="entry name" value="PAS"/>
    <property type="match status" value="1"/>
</dbReference>
<dbReference type="Proteomes" id="UP000253941">
    <property type="component" value="Unassembled WGS sequence"/>
</dbReference>
<dbReference type="Gene3D" id="3.30.450.20">
    <property type="entry name" value="PAS domain"/>
    <property type="match status" value="1"/>
</dbReference>
<evidence type="ECO:0000256" key="4">
    <source>
        <dbReference type="ARBA" id="ARBA00022679"/>
    </source>
</evidence>
<evidence type="ECO:0000256" key="1">
    <source>
        <dbReference type="ARBA" id="ARBA00000085"/>
    </source>
</evidence>
<dbReference type="CDD" id="cd00082">
    <property type="entry name" value="HisKA"/>
    <property type="match status" value="1"/>
</dbReference>
<dbReference type="Pfam" id="PF00512">
    <property type="entry name" value="HisKA"/>
    <property type="match status" value="1"/>
</dbReference>
<dbReference type="SMART" id="SM00387">
    <property type="entry name" value="HATPase_c"/>
    <property type="match status" value="1"/>
</dbReference>
<dbReference type="EC" id="2.7.13.3" evidence="2"/>
<dbReference type="InterPro" id="IPR004358">
    <property type="entry name" value="Sig_transdc_His_kin-like_C"/>
</dbReference>
<evidence type="ECO:0000256" key="3">
    <source>
        <dbReference type="ARBA" id="ARBA00022553"/>
    </source>
</evidence>
<dbReference type="PROSITE" id="PS50112">
    <property type="entry name" value="PAS"/>
    <property type="match status" value="1"/>
</dbReference>
<proteinExistence type="predicted"/>
<dbReference type="PANTHER" id="PTHR43047">
    <property type="entry name" value="TWO-COMPONENT HISTIDINE PROTEIN KINASE"/>
    <property type="match status" value="1"/>
</dbReference>
<dbReference type="InterPro" id="IPR003661">
    <property type="entry name" value="HisK_dim/P_dom"/>
</dbReference>
<dbReference type="SUPFAM" id="SSF55785">
    <property type="entry name" value="PYP-like sensor domain (PAS domain)"/>
    <property type="match status" value="1"/>
</dbReference>
<dbReference type="CDD" id="cd00130">
    <property type="entry name" value="PAS"/>
    <property type="match status" value="1"/>
</dbReference>
<comment type="catalytic activity">
    <reaction evidence="1">
        <text>ATP + protein L-histidine = ADP + protein N-phospho-L-histidine.</text>
        <dbReference type="EC" id="2.7.13.3"/>
    </reaction>
</comment>
<feature type="domain" description="Histidine kinase" evidence="7">
    <location>
        <begin position="241"/>
        <end position="474"/>
    </location>
</feature>
<dbReference type="InterPro" id="IPR013767">
    <property type="entry name" value="PAS_fold"/>
</dbReference>
<dbReference type="PROSITE" id="PS50109">
    <property type="entry name" value="HIS_KIN"/>
    <property type="match status" value="1"/>
</dbReference>
<dbReference type="PANTHER" id="PTHR43047:SF72">
    <property type="entry name" value="OSMOSENSING HISTIDINE PROTEIN KINASE SLN1"/>
    <property type="match status" value="1"/>
</dbReference>
<feature type="region of interest" description="Disordered" evidence="6">
    <location>
        <begin position="295"/>
        <end position="316"/>
    </location>
</feature>
<dbReference type="GO" id="GO:0005886">
    <property type="term" value="C:plasma membrane"/>
    <property type="evidence" value="ECO:0007669"/>
    <property type="project" value="TreeGrafter"/>
</dbReference>
<dbReference type="Gene3D" id="3.30.565.10">
    <property type="entry name" value="Histidine kinase-like ATPase, C-terminal domain"/>
    <property type="match status" value="1"/>
</dbReference>
<dbReference type="InterPro" id="IPR000014">
    <property type="entry name" value="PAS"/>
</dbReference>
<organism evidence="9 10">
    <name type="scientific">Ferruginivarius sediminum</name>
    <dbReference type="NCBI Taxonomy" id="2661937"/>
    <lineage>
        <taxon>Bacteria</taxon>
        <taxon>Pseudomonadati</taxon>
        <taxon>Pseudomonadota</taxon>
        <taxon>Alphaproteobacteria</taxon>
        <taxon>Rhodospirillales</taxon>
        <taxon>Rhodospirillaceae</taxon>
        <taxon>Ferruginivarius</taxon>
    </lineage>
</organism>
<evidence type="ECO:0000313" key="9">
    <source>
        <dbReference type="EMBL" id="RDD62718.1"/>
    </source>
</evidence>
<dbReference type="Pfam" id="PF00989">
    <property type="entry name" value="PAS"/>
    <property type="match status" value="1"/>
</dbReference>
<keyword evidence="3" id="KW-0597">Phosphoprotein</keyword>
<dbReference type="GO" id="GO:0009927">
    <property type="term" value="F:histidine phosphotransfer kinase activity"/>
    <property type="evidence" value="ECO:0007669"/>
    <property type="project" value="TreeGrafter"/>
</dbReference>
<evidence type="ECO:0000256" key="5">
    <source>
        <dbReference type="ARBA" id="ARBA00022777"/>
    </source>
</evidence>
<keyword evidence="4" id="KW-0808">Transferase</keyword>
<feature type="compositionally biased region" description="Polar residues" evidence="6">
    <location>
        <begin position="301"/>
        <end position="314"/>
    </location>
</feature>
<dbReference type="SUPFAM" id="SSF47384">
    <property type="entry name" value="Homodimeric domain of signal transducing histidine kinase"/>
    <property type="match status" value="1"/>
</dbReference>
<dbReference type="Gene3D" id="1.10.287.130">
    <property type="match status" value="1"/>
</dbReference>